<comment type="similarity">
    <text evidence="2">Belongs to the nucleobase:cation symporter-2 (NCS2) (TC 2.A.40) family.</text>
</comment>
<keyword evidence="5 9" id="KW-0812">Transmembrane</keyword>
<organism evidence="10 11">
    <name type="scientific">Enterovibrio norvegicus DSM 15893</name>
    <dbReference type="NCBI Taxonomy" id="1121869"/>
    <lineage>
        <taxon>Bacteria</taxon>
        <taxon>Pseudomonadati</taxon>
        <taxon>Pseudomonadota</taxon>
        <taxon>Gammaproteobacteria</taxon>
        <taxon>Vibrionales</taxon>
        <taxon>Vibrionaceae</taxon>
        <taxon>Enterovibrio</taxon>
    </lineage>
</organism>
<feature type="transmembrane region" description="Helical" evidence="9">
    <location>
        <begin position="101"/>
        <end position="121"/>
    </location>
</feature>
<dbReference type="InterPro" id="IPR006043">
    <property type="entry name" value="NCS2"/>
</dbReference>
<protein>
    <submittedName>
        <fullName evidence="10">Xanthine permease</fullName>
    </submittedName>
</protein>
<feature type="transmembrane region" description="Helical" evidence="9">
    <location>
        <begin position="49"/>
        <end position="69"/>
    </location>
</feature>
<feature type="transmembrane region" description="Helical" evidence="9">
    <location>
        <begin position="344"/>
        <end position="361"/>
    </location>
</feature>
<gene>
    <name evidence="10" type="ORF">SAMN03084138_02092</name>
</gene>
<dbReference type="Proteomes" id="UP000182692">
    <property type="component" value="Unassembled WGS sequence"/>
</dbReference>
<evidence type="ECO:0000256" key="4">
    <source>
        <dbReference type="ARBA" id="ARBA00022475"/>
    </source>
</evidence>
<evidence type="ECO:0000313" key="11">
    <source>
        <dbReference type="Proteomes" id="UP000182692"/>
    </source>
</evidence>
<evidence type="ECO:0000256" key="2">
    <source>
        <dbReference type="ARBA" id="ARBA00008821"/>
    </source>
</evidence>
<dbReference type="NCBIfam" id="TIGR00801">
    <property type="entry name" value="ncs2"/>
    <property type="match status" value="1"/>
</dbReference>
<feature type="transmembrane region" description="Helical" evidence="9">
    <location>
        <begin position="162"/>
        <end position="182"/>
    </location>
</feature>
<dbReference type="InterPro" id="IPR006042">
    <property type="entry name" value="Xan_ur_permease"/>
</dbReference>
<evidence type="ECO:0000256" key="1">
    <source>
        <dbReference type="ARBA" id="ARBA00004651"/>
    </source>
</evidence>
<accession>A0A1I5Q290</accession>
<feature type="transmembrane region" description="Helical" evidence="9">
    <location>
        <begin position="21"/>
        <end position="43"/>
    </location>
</feature>
<keyword evidence="3" id="KW-0813">Transport</keyword>
<dbReference type="PANTHER" id="PTHR42810:SF4">
    <property type="entry name" value="URIC ACID TRANSPORTER UACT"/>
    <property type="match status" value="1"/>
</dbReference>
<evidence type="ECO:0000256" key="6">
    <source>
        <dbReference type="ARBA" id="ARBA00022989"/>
    </source>
</evidence>
<feature type="transmembrane region" description="Helical" evidence="9">
    <location>
        <begin position="405"/>
        <end position="423"/>
    </location>
</feature>
<dbReference type="NCBIfam" id="TIGR03173">
    <property type="entry name" value="pbuX"/>
    <property type="match status" value="1"/>
</dbReference>
<dbReference type="OrthoDB" id="9805749at2"/>
<evidence type="ECO:0000256" key="8">
    <source>
        <dbReference type="SAM" id="MobiDB-lite"/>
    </source>
</evidence>
<dbReference type="NCBIfam" id="NF037981">
    <property type="entry name" value="NCS2_1"/>
    <property type="match status" value="1"/>
</dbReference>
<feature type="transmembrane region" description="Helical" evidence="9">
    <location>
        <begin position="315"/>
        <end position="338"/>
    </location>
</feature>
<feature type="transmembrane region" description="Helical" evidence="9">
    <location>
        <begin position="189"/>
        <end position="211"/>
    </location>
</feature>
<dbReference type="Pfam" id="PF00860">
    <property type="entry name" value="Xan_ur_permease"/>
    <property type="match status" value="1"/>
</dbReference>
<keyword evidence="4" id="KW-1003">Cell membrane</keyword>
<dbReference type="AlphaFoldDB" id="A0A1I5Q290"/>
<dbReference type="STRING" id="1121869.SAMN03084138_02092"/>
<feature type="transmembrane region" description="Helical" evidence="9">
    <location>
        <begin position="231"/>
        <end position="252"/>
    </location>
</feature>
<dbReference type="PROSITE" id="PS01116">
    <property type="entry name" value="XANTH_URACIL_PERMASE"/>
    <property type="match status" value="1"/>
</dbReference>
<evidence type="ECO:0000256" key="9">
    <source>
        <dbReference type="SAM" id="Phobius"/>
    </source>
</evidence>
<keyword evidence="7 9" id="KW-0472">Membrane</keyword>
<dbReference type="PANTHER" id="PTHR42810">
    <property type="entry name" value="PURINE PERMEASE C1399.01C-RELATED"/>
    <property type="match status" value="1"/>
</dbReference>
<name>A0A1I5Q290_9GAMM</name>
<evidence type="ECO:0000256" key="7">
    <source>
        <dbReference type="ARBA" id="ARBA00023136"/>
    </source>
</evidence>
<sequence>MKLLYQLNDKPPTGVTFMLAVQHMLASVGGIIAVPLIVGSAIGLPGSEIVTLINAALFISGAITIVQCLGLGPVGIRLPVVMGSSFAFLGIAIGIGKVDGMSGILGASLVGAFLVIISSFFMEQIRKLFPPVVSGVVVTLIGLTILPVAMNWVGDAPADSENFATLPKLFLAAVSLGVVLLVSTYAKGAIAASAIVIGLAGGYLVALSMGMVDLTQIANAGWFAAPEPFKYGFTFSLTAIVSMSLAYIVVIAEATGDFLALASNCHKNISGKDLKRGLLGDGIGSAIGAMFNALPLASFSQNVGIVGITGVASRFVVGATGALLILAGLFPKFGALAVTVPKPVLGGVGFIMFGMIAYAGIRMLIKAADTRRNALVICVSLASGLAVTVQPNILQHLHHDIAQLLHSGITTGTIVAVMLNLVLPKTKEDVVAEKEAEEEELAQQNSDFSSLDDDTPKANSQTPSSPTTSAGTTDGDPPTKPIQ</sequence>
<feature type="transmembrane region" description="Helical" evidence="9">
    <location>
        <begin position="76"/>
        <end position="95"/>
    </location>
</feature>
<comment type="subcellular location">
    <subcellularLocation>
        <location evidence="1">Cell membrane</location>
        <topology evidence="1">Multi-pass membrane protein</topology>
    </subcellularLocation>
</comment>
<dbReference type="InterPro" id="IPR017588">
    <property type="entry name" value="UacT-like"/>
</dbReference>
<feature type="compositionally biased region" description="Low complexity" evidence="8">
    <location>
        <begin position="460"/>
        <end position="476"/>
    </location>
</feature>
<dbReference type="GO" id="GO:0005886">
    <property type="term" value="C:plasma membrane"/>
    <property type="evidence" value="ECO:0007669"/>
    <property type="project" value="UniProtKB-SubCell"/>
</dbReference>
<reference evidence="10 11" key="1">
    <citation type="submission" date="2016-10" db="EMBL/GenBank/DDBJ databases">
        <authorList>
            <person name="de Groot N.N."/>
        </authorList>
    </citation>
    <scope>NUCLEOTIDE SEQUENCE [LARGE SCALE GENOMIC DNA]</scope>
    <source>
        <strain evidence="10 11">DSM 15893</strain>
    </source>
</reference>
<dbReference type="GeneID" id="35871231"/>
<dbReference type="RefSeq" id="WP_017015610.1">
    <property type="nucleotide sequence ID" value="NZ_FOWR01000014.1"/>
</dbReference>
<proteinExistence type="inferred from homology"/>
<keyword evidence="6 9" id="KW-1133">Transmembrane helix</keyword>
<evidence type="ECO:0000256" key="5">
    <source>
        <dbReference type="ARBA" id="ARBA00022692"/>
    </source>
</evidence>
<dbReference type="GO" id="GO:0042907">
    <property type="term" value="F:xanthine transmembrane transporter activity"/>
    <property type="evidence" value="ECO:0007669"/>
    <property type="project" value="TreeGrafter"/>
</dbReference>
<evidence type="ECO:0000313" key="10">
    <source>
        <dbReference type="EMBL" id="SFP40317.1"/>
    </source>
</evidence>
<feature type="region of interest" description="Disordered" evidence="8">
    <location>
        <begin position="432"/>
        <end position="483"/>
    </location>
</feature>
<feature type="transmembrane region" description="Helical" evidence="9">
    <location>
        <begin position="373"/>
        <end position="393"/>
    </location>
</feature>
<evidence type="ECO:0000256" key="3">
    <source>
        <dbReference type="ARBA" id="ARBA00022448"/>
    </source>
</evidence>
<feature type="transmembrane region" description="Helical" evidence="9">
    <location>
        <begin position="128"/>
        <end position="150"/>
    </location>
</feature>
<dbReference type="EMBL" id="FOWR01000014">
    <property type="protein sequence ID" value="SFP40317.1"/>
    <property type="molecule type" value="Genomic_DNA"/>
</dbReference>